<gene>
    <name evidence="7" type="ORF">EDEG_01797</name>
</gene>
<reference evidence="7 8" key="1">
    <citation type="submission" date="2011-08" db="EMBL/GenBank/DDBJ databases">
        <authorList>
            <person name="Liu Z.J."/>
            <person name="Shi F.L."/>
            <person name="Lu J.Q."/>
            <person name="Li M."/>
            <person name="Wang Z.L."/>
        </authorList>
    </citation>
    <scope>NUCLEOTIDE SEQUENCE [LARGE SCALE GENOMIC DNA]</scope>
    <source>
        <strain evidence="7 8">USNM 41457</strain>
    </source>
</reference>
<keyword evidence="3 5" id="KW-0863">Zinc-finger</keyword>
<organism evidence="7 8">
    <name type="scientific">Edhazardia aedis (strain USNM 41457)</name>
    <name type="common">Microsporidian parasite</name>
    <dbReference type="NCBI Taxonomy" id="1003232"/>
    <lineage>
        <taxon>Eukaryota</taxon>
        <taxon>Fungi</taxon>
        <taxon>Fungi incertae sedis</taxon>
        <taxon>Microsporidia</taxon>
        <taxon>Edhazardia</taxon>
    </lineage>
</organism>
<dbReference type="SMART" id="SM00105">
    <property type="entry name" value="ArfGap"/>
    <property type="match status" value="1"/>
</dbReference>
<evidence type="ECO:0000313" key="8">
    <source>
        <dbReference type="Proteomes" id="UP000003163"/>
    </source>
</evidence>
<name>J9D8T4_EDHAE</name>
<evidence type="ECO:0000256" key="2">
    <source>
        <dbReference type="ARBA" id="ARBA00022723"/>
    </source>
</evidence>
<keyword evidence="8" id="KW-1185">Reference proteome</keyword>
<evidence type="ECO:0000259" key="6">
    <source>
        <dbReference type="PROSITE" id="PS50115"/>
    </source>
</evidence>
<dbReference type="AlphaFoldDB" id="J9D8T4"/>
<dbReference type="EMBL" id="AFBI03000027">
    <property type="protein sequence ID" value="EJW03919.1"/>
    <property type="molecule type" value="Genomic_DNA"/>
</dbReference>
<dbReference type="STRING" id="1003232.J9D8T4"/>
<reference evidence="8" key="2">
    <citation type="submission" date="2015-07" db="EMBL/GenBank/DDBJ databases">
        <title>Contrasting host-pathogen interactions and genome evolution in two generalist and specialist microsporidian pathogens of mosquitoes.</title>
        <authorList>
            <consortium name="The Broad Institute Genomics Platform"/>
            <consortium name="The Broad Institute Genome Sequencing Center for Infectious Disease"/>
            <person name="Cuomo C.A."/>
            <person name="Sanscrainte N.D."/>
            <person name="Goldberg J.M."/>
            <person name="Heiman D."/>
            <person name="Young S."/>
            <person name="Zeng Q."/>
            <person name="Becnel J.J."/>
            <person name="Birren B.W."/>
        </authorList>
    </citation>
    <scope>NUCLEOTIDE SEQUENCE [LARGE SCALE GENOMIC DNA]</scope>
    <source>
        <strain evidence="8">USNM 41457</strain>
    </source>
</reference>
<dbReference type="Pfam" id="PF01412">
    <property type="entry name" value="ArfGap"/>
    <property type="match status" value="1"/>
</dbReference>
<protein>
    <recommendedName>
        <fullName evidence="6">Arf-GAP domain-containing protein</fullName>
    </recommendedName>
</protein>
<dbReference type="HOGENOM" id="CLU_956520_0_0_1"/>
<dbReference type="OMA" id="HRENKHY"/>
<accession>J9D8T4</accession>
<keyword evidence="2" id="KW-0479">Metal-binding</keyword>
<sequence length="291" mass="33518">MTLQENELIPKSKANEFFKLQRQHQLNKYCFDCNRSSPIWVSLTYSIFLCSECAGKHRQFGVQVSFLKSSIHDKWILKDLRRVFVGGNKKAKNFNLKDYFSTGKEYEKIVDLLYENCLNELPGDQFLNSNNKDDEEDTNVDYNVEEAEIQKIGTLYVDPPSKKNECRDKNKENTDNDVSIIENTELKEKKQEGPKRYLIKTDSFDALETVENKNYKVADNINQERLGFAQNVNKPTANIGAPKYSYKNIKSYHATQLSSKKSSSEAAKEIASGIAEKSKNIISNIFNKFKK</sequence>
<dbReference type="InterPro" id="IPR001164">
    <property type="entry name" value="ArfGAP_dom"/>
</dbReference>
<dbReference type="GO" id="GO:0005096">
    <property type="term" value="F:GTPase activator activity"/>
    <property type="evidence" value="ECO:0007669"/>
    <property type="project" value="UniProtKB-KW"/>
</dbReference>
<dbReference type="GO" id="GO:0008270">
    <property type="term" value="F:zinc ion binding"/>
    <property type="evidence" value="ECO:0007669"/>
    <property type="project" value="UniProtKB-KW"/>
</dbReference>
<dbReference type="InParanoid" id="J9D8T4"/>
<dbReference type="Gene3D" id="1.10.220.150">
    <property type="entry name" value="Arf GTPase activating protein"/>
    <property type="match status" value="1"/>
</dbReference>
<evidence type="ECO:0000256" key="4">
    <source>
        <dbReference type="ARBA" id="ARBA00022833"/>
    </source>
</evidence>
<dbReference type="OrthoDB" id="2195824at2759"/>
<keyword evidence="4" id="KW-0862">Zinc</keyword>
<dbReference type="InterPro" id="IPR037278">
    <property type="entry name" value="ARFGAP/RecO"/>
</dbReference>
<dbReference type="PROSITE" id="PS50115">
    <property type="entry name" value="ARFGAP"/>
    <property type="match status" value="1"/>
</dbReference>
<evidence type="ECO:0000256" key="5">
    <source>
        <dbReference type="PROSITE-ProRule" id="PRU00288"/>
    </source>
</evidence>
<dbReference type="Proteomes" id="UP000003163">
    <property type="component" value="Unassembled WGS sequence"/>
</dbReference>
<evidence type="ECO:0000256" key="1">
    <source>
        <dbReference type="ARBA" id="ARBA00022468"/>
    </source>
</evidence>
<evidence type="ECO:0000313" key="7">
    <source>
        <dbReference type="EMBL" id="EJW03919.1"/>
    </source>
</evidence>
<feature type="domain" description="Arf-GAP" evidence="6">
    <location>
        <begin position="15"/>
        <end position="94"/>
    </location>
</feature>
<dbReference type="PANTHER" id="PTHR45686">
    <property type="entry name" value="ADP-RIBOSYLATION FACTOR GTPASE ACTIVATING PROTEIN 3, ISOFORM H-RELATED"/>
    <property type="match status" value="1"/>
</dbReference>
<evidence type="ECO:0000256" key="3">
    <source>
        <dbReference type="ARBA" id="ARBA00022771"/>
    </source>
</evidence>
<dbReference type="PANTHER" id="PTHR45686:SF4">
    <property type="entry name" value="ADP-RIBOSYLATION FACTOR GTPASE ACTIVATING PROTEIN 3, ISOFORM H"/>
    <property type="match status" value="1"/>
</dbReference>
<dbReference type="GO" id="GO:0000139">
    <property type="term" value="C:Golgi membrane"/>
    <property type="evidence" value="ECO:0007669"/>
    <property type="project" value="GOC"/>
</dbReference>
<dbReference type="GO" id="GO:0048205">
    <property type="term" value="P:COPI coating of Golgi vesicle"/>
    <property type="evidence" value="ECO:0007669"/>
    <property type="project" value="TreeGrafter"/>
</dbReference>
<dbReference type="PRINTS" id="PR00405">
    <property type="entry name" value="REVINTRACTNG"/>
</dbReference>
<dbReference type="InterPro" id="IPR038508">
    <property type="entry name" value="ArfGAP_dom_sf"/>
</dbReference>
<dbReference type="VEuPathDB" id="MicrosporidiaDB:EDEG_01797"/>
<dbReference type="SUPFAM" id="SSF57863">
    <property type="entry name" value="ArfGap/RecO-like zinc finger"/>
    <property type="match status" value="1"/>
</dbReference>
<keyword evidence="1" id="KW-0343">GTPase activation</keyword>
<comment type="caution">
    <text evidence="7">The sequence shown here is derived from an EMBL/GenBank/DDBJ whole genome shotgun (WGS) entry which is preliminary data.</text>
</comment>
<proteinExistence type="predicted"/>